<protein>
    <recommendedName>
        <fullName evidence="3">Lysozyme inhibitor LprI N-terminal domain-containing protein</fullName>
    </recommendedName>
</protein>
<reference evidence="1" key="1">
    <citation type="submission" date="2023-05" db="EMBL/GenBank/DDBJ databases">
        <title>Whole genome sequence of Commensalibacter sp.</title>
        <authorList>
            <person name="Charoenyingcharoen P."/>
            <person name="Yukphan P."/>
        </authorList>
    </citation>
    <scope>NUCLEOTIDE SEQUENCE</scope>
    <source>
        <strain evidence="1">TBRC 10068</strain>
    </source>
</reference>
<keyword evidence="2" id="KW-1185">Reference proteome</keyword>
<evidence type="ECO:0000313" key="1">
    <source>
        <dbReference type="EMBL" id="MDI2113025.1"/>
    </source>
</evidence>
<evidence type="ECO:0000313" key="2">
    <source>
        <dbReference type="Proteomes" id="UP001431775"/>
    </source>
</evidence>
<sequence>MKENLPRCSKEELTNFNRILIKRYDNLRNINAIKSELSFWYKFRKDLQKEKEANKVAADDTYQQPISILEQIIRKIEESIKNKET</sequence>
<comment type="caution">
    <text evidence="1">The sequence shown here is derived from an EMBL/GenBank/DDBJ whole genome shotgun (WGS) entry which is preliminary data.</text>
</comment>
<proteinExistence type="predicted"/>
<evidence type="ECO:0008006" key="3">
    <source>
        <dbReference type="Google" id="ProtNLM"/>
    </source>
</evidence>
<accession>A0ABT6Q9P0</accession>
<organism evidence="1 2">
    <name type="scientific">Commensalibacter nepenthis</name>
    <dbReference type="NCBI Taxonomy" id="3043872"/>
    <lineage>
        <taxon>Bacteria</taxon>
        <taxon>Pseudomonadati</taxon>
        <taxon>Pseudomonadota</taxon>
        <taxon>Alphaproteobacteria</taxon>
        <taxon>Acetobacterales</taxon>
        <taxon>Acetobacteraceae</taxon>
    </lineage>
</organism>
<dbReference type="EMBL" id="JASBAN010000001">
    <property type="protein sequence ID" value="MDI2113025.1"/>
    <property type="molecule type" value="Genomic_DNA"/>
</dbReference>
<gene>
    <name evidence="1" type="ORF">QJV33_06985</name>
</gene>
<dbReference type="RefSeq" id="WP_281462646.1">
    <property type="nucleotide sequence ID" value="NZ_JASBAN010000001.1"/>
</dbReference>
<dbReference type="Proteomes" id="UP001431775">
    <property type="component" value="Unassembled WGS sequence"/>
</dbReference>
<name>A0ABT6Q9P0_9PROT</name>